<reference evidence="1 2" key="1">
    <citation type="journal article" date="2022" name="Nat. Plants">
        <title>Genomes of leafy and leafless Platanthera orchids illuminate the evolution of mycoheterotrophy.</title>
        <authorList>
            <person name="Li M.H."/>
            <person name="Liu K.W."/>
            <person name="Li Z."/>
            <person name="Lu H.C."/>
            <person name="Ye Q.L."/>
            <person name="Zhang D."/>
            <person name="Wang J.Y."/>
            <person name="Li Y.F."/>
            <person name="Zhong Z.M."/>
            <person name="Liu X."/>
            <person name="Yu X."/>
            <person name="Liu D.K."/>
            <person name="Tu X.D."/>
            <person name="Liu B."/>
            <person name="Hao Y."/>
            <person name="Liao X.Y."/>
            <person name="Jiang Y.T."/>
            <person name="Sun W.H."/>
            <person name="Chen J."/>
            <person name="Chen Y.Q."/>
            <person name="Ai Y."/>
            <person name="Zhai J.W."/>
            <person name="Wu S.S."/>
            <person name="Zhou Z."/>
            <person name="Hsiao Y.Y."/>
            <person name="Wu W.L."/>
            <person name="Chen Y.Y."/>
            <person name="Lin Y.F."/>
            <person name="Hsu J.L."/>
            <person name="Li C.Y."/>
            <person name="Wang Z.W."/>
            <person name="Zhao X."/>
            <person name="Zhong W.Y."/>
            <person name="Ma X.K."/>
            <person name="Ma L."/>
            <person name="Huang J."/>
            <person name="Chen G.Z."/>
            <person name="Huang M.Z."/>
            <person name="Huang L."/>
            <person name="Peng D.H."/>
            <person name="Luo Y.B."/>
            <person name="Zou S.Q."/>
            <person name="Chen S.P."/>
            <person name="Lan S."/>
            <person name="Tsai W.C."/>
            <person name="Van de Peer Y."/>
            <person name="Liu Z.J."/>
        </authorList>
    </citation>
    <scope>NUCLEOTIDE SEQUENCE [LARGE SCALE GENOMIC DNA]</scope>
    <source>
        <strain evidence="1">Lor288</strain>
    </source>
</reference>
<proteinExistence type="predicted"/>
<dbReference type="InterPro" id="IPR011992">
    <property type="entry name" value="EF-hand-dom_pair"/>
</dbReference>
<accession>A0ABR2LDI2</accession>
<evidence type="ECO:0000313" key="2">
    <source>
        <dbReference type="Proteomes" id="UP001412067"/>
    </source>
</evidence>
<keyword evidence="1" id="KW-0808">Transferase</keyword>
<keyword evidence="1" id="KW-0418">Kinase</keyword>
<gene>
    <name evidence="1" type="primary">CRK4</name>
    <name evidence="1" type="ORF">KSP40_PGU012802</name>
</gene>
<dbReference type="GO" id="GO:0016301">
    <property type="term" value="F:kinase activity"/>
    <property type="evidence" value="ECO:0007669"/>
    <property type="project" value="UniProtKB-KW"/>
</dbReference>
<dbReference type="EMBL" id="JBBWWR010000021">
    <property type="protein sequence ID" value="KAK8938111.1"/>
    <property type="molecule type" value="Genomic_DNA"/>
</dbReference>
<protein>
    <submittedName>
        <fullName evidence="1">CDPK-related kinase 4</fullName>
    </submittedName>
</protein>
<keyword evidence="2" id="KW-1185">Reference proteome</keyword>
<dbReference type="Gene3D" id="1.10.238.10">
    <property type="entry name" value="EF-hand"/>
    <property type="match status" value="2"/>
</dbReference>
<evidence type="ECO:0000313" key="1">
    <source>
        <dbReference type="EMBL" id="KAK8938111.1"/>
    </source>
</evidence>
<comment type="caution">
    <text evidence="1">The sequence shown here is derived from an EMBL/GenBank/DDBJ whole genome shotgun (WGS) entry which is preliminary data.</text>
</comment>
<organism evidence="1 2">
    <name type="scientific">Platanthera guangdongensis</name>
    <dbReference type="NCBI Taxonomy" id="2320717"/>
    <lineage>
        <taxon>Eukaryota</taxon>
        <taxon>Viridiplantae</taxon>
        <taxon>Streptophyta</taxon>
        <taxon>Embryophyta</taxon>
        <taxon>Tracheophyta</taxon>
        <taxon>Spermatophyta</taxon>
        <taxon>Magnoliopsida</taxon>
        <taxon>Liliopsida</taxon>
        <taxon>Asparagales</taxon>
        <taxon>Orchidaceae</taxon>
        <taxon>Orchidoideae</taxon>
        <taxon>Orchideae</taxon>
        <taxon>Orchidinae</taxon>
        <taxon>Platanthera</taxon>
    </lineage>
</organism>
<dbReference type="SUPFAM" id="SSF47473">
    <property type="entry name" value="EF-hand"/>
    <property type="match status" value="1"/>
</dbReference>
<sequence length="127" mass="14426">MTDKCLIFNGVIIVGHGKKRQSIISLNVPWKNGMLWVARERAGASPENWRTLKISSQGRLEPLSNPRMDFEEFCAAAISLYQLEALKGWEQMAVLTFEYFEQEGNKVITVEELAQVGIMLILPLFKP</sequence>
<dbReference type="Proteomes" id="UP001412067">
    <property type="component" value="Unassembled WGS sequence"/>
</dbReference>
<name>A0ABR2LDI2_9ASPA</name>